<dbReference type="RefSeq" id="WP_006717706.1">
    <property type="nucleotide sequence ID" value="NZ_GL622200.1"/>
</dbReference>
<comment type="caution">
    <text evidence="1">The sequence shown here is derived from an EMBL/GenBank/DDBJ whole genome shotgun (WGS) entry which is preliminary data.</text>
</comment>
<proteinExistence type="predicted"/>
<dbReference type="HOGENOM" id="CLU_2103813_0_0_6"/>
<protein>
    <submittedName>
        <fullName evidence="1">Uncharacterized protein</fullName>
    </submittedName>
</protein>
<name>E6KWY6_9PAST</name>
<dbReference type="AlphaFoldDB" id="E6KWY6"/>
<accession>E6KWY6</accession>
<reference evidence="1 2" key="1">
    <citation type="submission" date="2010-12" db="EMBL/GenBank/DDBJ databases">
        <authorList>
            <person name="Muzny D."/>
            <person name="Qin X."/>
            <person name="Deng J."/>
            <person name="Jiang H."/>
            <person name="Liu Y."/>
            <person name="Qu J."/>
            <person name="Song X.-Z."/>
            <person name="Zhang L."/>
            <person name="Thornton R."/>
            <person name="Coyle M."/>
            <person name="Francisco L."/>
            <person name="Jackson L."/>
            <person name="Javaid M."/>
            <person name="Korchina V."/>
            <person name="Kovar C."/>
            <person name="Mata R."/>
            <person name="Mathew T."/>
            <person name="Ngo R."/>
            <person name="Nguyen L."/>
            <person name="Nguyen N."/>
            <person name="Okwuonu G."/>
            <person name="Ongeri F."/>
            <person name="Pham C."/>
            <person name="Simmons D."/>
            <person name="Wilczek-Boney K."/>
            <person name="Hale W."/>
            <person name="Jakkamsetti A."/>
            <person name="Pham P."/>
            <person name="Ruth R."/>
            <person name="San Lucas F."/>
            <person name="Warren J."/>
            <person name="Zhang J."/>
            <person name="Zhao Z."/>
            <person name="Zhou C."/>
            <person name="Zhu D."/>
            <person name="Lee S."/>
            <person name="Bess C."/>
            <person name="Blankenburg K."/>
            <person name="Forbes L."/>
            <person name="Fu Q."/>
            <person name="Gubbala S."/>
            <person name="Hirani K."/>
            <person name="Jayaseelan J.C."/>
            <person name="Lara F."/>
            <person name="Munidasa M."/>
            <person name="Palculict T."/>
            <person name="Patil S."/>
            <person name="Pu L.-L."/>
            <person name="Saada N."/>
            <person name="Tang L."/>
            <person name="Weissenberger G."/>
            <person name="Zhu Y."/>
            <person name="Hemphill L."/>
            <person name="Shang Y."/>
            <person name="Youmans B."/>
            <person name="Ayvaz T."/>
            <person name="Ross M."/>
            <person name="Santibanez J."/>
            <person name="Aqrawi P."/>
            <person name="Gross S."/>
            <person name="Joshi V."/>
            <person name="Fowler G."/>
            <person name="Nazareth L."/>
            <person name="Reid J."/>
            <person name="Worley K."/>
            <person name="Petrosino J."/>
            <person name="Highlander S."/>
            <person name="Gibbs R."/>
        </authorList>
    </citation>
    <scope>NUCLEOTIDE SEQUENCE [LARGE SCALE GENOMIC DNA]</scope>
    <source>
        <strain evidence="1 2">ATCC 33393</strain>
    </source>
</reference>
<evidence type="ECO:0000313" key="1">
    <source>
        <dbReference type="EMBL" id="EFU68017.1"/>
    </source>
</evidence>
<gene>
    <name evidence="1" type="ORF">HMPREF9064_0680</name>
</gene>
<dbReference type="EMBL" id="AEPS01000003">
    <property type="protein sequence ID" value="EFU68017.1"/>
    <property type="molecule type" value="Genomic_DNA"/>
</dbReference>
<keyword evidence="2" id="KW-1185">Reference proteome</keyword>
<organism evidence="1 2">
    <name type="scientific">Aggregatibacter segnis ATCC 33393</name>
    <dbReference type="NCBI Taxonomy" id="888057"/>
    <lineage>
        <taxon>Bacteria</taxon>
        <taxon>Pseudomonadati</taxon>
        <taxon>Pseudomonadota</taxon>
        <taxon>Gammaproteobacteria</taxon>
        <taxon>Pasteurellales</taxon>
        <taxon>Pasteurellaceae</taxon>
        <taxon>Aggregatibacter</taxon>
    </lineage>
</organism>
<sequence length="115" mass="13038">MIKSGFKFISDADDSLVFKLRGEKNAVIITSDDMGFEFLSWVISEKGFSLEKLNKFSLESQQMPNLFVDENKKVIFIKYNLPSREGFSSNQIVDAALYVTAMGAKINKAKDRLEN</sequence>
<dbReference type="GeneID" id="60800079"/>
<evidence type="ECO:0000313" key="2">
    <source>
        <dbReference type="Proteomes" id="UP000032871"/>
    </source>
</evidence>
<dbReference type="Proteomes" id="UP000032871">
    <property type="component" value="Unassembled WGS sequence"/>
</dbReference>